<dbReference type="InterPro" id="IPR036187">
    <property type="entry name" value="DNA_mismatch_repair_MutS_sf"/>
</dbReference>
<dbReference type="SMART" id="SM00534">
    <property type="entry name" value="MUTSac"/>
    <property type="match status" value="1"/>
</dbReference>
<evidence type="ECO:0000256" key="4">
    <source>
        <dbReference type="SAM" id="Phobius"/>
    </source>
</evidence>
<dbReference type="EMBL" id="DWVZ01000059">
    <property type="protein sequence ID" value="HJC62914.1"/>
    <property type="molecule type" value="Genomic_DNA"/>
</dbReference>
<gene>
    <name evidence="6" type="ORF">H9753_04770</name>
</gene>
<dbReference type="InterPro" id="IPR045076">
    <property type="entry name" value="MutS"/>
</dbReference>
<proteinExistence type="predicted"/>
<comment type="caution">
    <text evidence="6">The sequence shown here is derived from an EMBL/GenBank/DDBJ whole genome shotgun (WGS) entry which is preliminary data.</text>
</comment>
<accession>A0A9D2PMG4</accession>
<dbReference type="Gene3D" id="1.10.1420.10">
    <property type="match status" value="1"/>
</dbReference>
<keyword evidence="4" id="KW-1133">Transmembrane helix</keyword>
<keyword evidence="4" id="KW-0472">Membrane</keyword>
<evidence type="ECO:0000256" key="2">
    <source>
        <dbReference type="ARBA" id="ARBA00022840"/>
    </source>
</evidence>
<evidence type="ECO:0000256" key="3">
    <source>
        <dbReference type="ARBA" id="ARBA00023125"/>
    </source>
</evidence>
<dbReference type="Gene3D" id="3.40.50.300">
    <property type="entry name" value="P-loop containing nucleotide triphosphate hydrolases"/>
    <property type="match status" value="1"/>
</dbReference>
<keyword evidence="1" id="KW-0547">Nucleotide-binding</keyword>
<evidence type="ECO:0000313" key="7">
    <source>
        <dbReference type="Proteomes" id="UP000823886"/>
    </source>
</evidence>
<reference evidence="6" key="2">
    <citation type="submission" date="2021-04" db="EMBL/GenBank/DDBJ databases">
        <authorList>
            <person name="Gilroy R."/>
        </authorList>
    </citation>
    <scope>NUCLEOTIDE SEQUENCE</scope>
    <source>
        <strain evidence="6">ChiBcec2-3848</strain>
    </source>
</reference>
<dbReference type="InterPro" id="IPR000432">
    <property type="entry name" value="DNA_mismatch_repair_MutS_C"/>
</dbReference>
<dbReference type="SUPFAM" id="SSF48334">
    <property type="entry name" value="DNA repair protein MutS, domain III"/>
    <property type="match status" value="1"/>
</dbReference>
<dbReference type="AlphaFoldDB" id="A0A9D2PMG4"/>
<dbReference type="InterPro" id="IPR027417">
    <property type="entry name" value="P-loop_NTPase"/>
</dbReference>
<dbReference type="GO" id="GO:0005524">
    <property type="term" value="F:ATP binding"/>
    <property type="evidence" value="ECO:0007669"/>
    <property type="project" value="UniProtKB-KW"/>
</dbReference>
<dbReference type="GO" id="GO:0140664">
    <property type="term" value="F:ATP-dependent DNA damage sensor activity"/>
    <property type="evidence" value="ECO:0007669"/>
    <property type="project" value="InterPro"/>
</dbReference>
<dbReference type="Pfam" id="PF00488">
    <property type="entry name" value="MutS_V"/>
    <property type="match status" value="1"/>
</dbReference>
<reference evidence="6" key="1">
    <citation type="journal article" date="2021" name="PeerJ">
        <title>Extensive microbial diversity within the chicken gut microbiome revealed by metagenomics and culture.</title>
        <authorList>
            <person name="Gilroy R."/>
            <person name="Ravi A."/>
            <person name="Getino M."/>
            <person name="Pursley I."/>
            <person name="Horton D.L."/>
            <person name="Alikhan N.F."/>
            <person name="Baker D."/>
            <person name="Gharbi K."/>
            <person name="Hall N."/>
            <person name="Watson M."/>
            <person name="Adriaenssens E.M."/>
            <person name="Foster-Nyarko E."/>
            <person name="Jarju S."/>
            <person name="Secka A."/>
            <person name="Antonio M."/>
            <person name="Oren A."/>
            <person name="Chaudhuri R.R."/>
            <person name="La Ragione R."/>
            <person name="Hildebrand F."/>
            <person name="Pallen M.J."/>
        </authorList>
    </citation>
    <scope>NUCLEOTIDE SEQUENCE</scope>
    <source>
        <strain evidence="6">ChiBcec2-3848</strain>
    </source>
</reference>
<dbReference type="GO" id="GO:0006298">
    <property type="term" value="P:mismatch repair"/>
    <property type="evidence" value="ECO:0007669"/>
    <property type="project" value="InterPro"/>
</dbReference>
<keyword evidence="2" id="KW-0067">ATP-binding</keyword>
<feature type="domain" description="DNA mismatch repair proteins mutS family" evidence="5">
    <location>
        <begin position="365"/>
        <end position="550"/>
    </location>
</feature>
<dbReference type="GO" id="GO:0005829">
    <property type="term" value="C:cytosol"/>
    <property type="evidence" value="ECO:0007669"/>
    <property type="project" value="TreeGrafter"/>
</dbReference>
<feature type="transmembrane region" description="Helical" evidence="4">
    <location>
        <begin position="6"/>
        <end position="23"/>
    </location>
</feature>
<evidence type="ECO:0000256" key="1">
    <source>
        <dbReference type="ARBA" id="ARBA00022741"/>
    </source>
</evidence>
<dbReference type="SUPFAM" id="SSF52540">
    <property type="entry name" value="P-loop containing nucleoside triphosphate hydrolases"/>
    <property type="match status" value="1"/>
</dbReference>
<keyword evidence="4" id="KW-0812">Transmembrane</keyword>
<name>A0A9D2PMG4_9FIRM</name>
<sequence length="570" mass="65071">MNETTVGIVLILLFFLAAGVGIIQDNRNRRKRFLARIIASWGKFPDREYTWEELEHISRRFYQTKKEGFQIDDITWNDLDMDRIFAEVNQSVSPLGDEYLYAMLRTPCFQEEELFERQRLLEFFRDQEETRHKIQELLSHIRKPPNTSMYEAVHVTKDVAVKGSGVQILQCAAFFLSILIFALNPSIGVFFFLGIMVLNIGTYLVQKSDIEMYLSSFSCVMQLLGAQKALEKLKIPQLAEYTAKGSQYKKALGSFRRGAAIVVERTPAGGGLDGLLLDYIRMITHIDLIKFYDMMKCMQNNIREIEGLMELFGFLDAMISAASYREALPYYCLPVFTKKDQADMEVHDLFHPLIEAPVANSITARGSILVTGSNASGKSTFLKNIAVNSILAQTLYTCTANSYEAPFYKVMTSMALRDDLESGESYYIVEIRSLKRILEEAAGEGKILCIIDEVLRGTNTIERIGASSRILAKLSAKNVLPFAATHDIELSYILEDLYENYHFEEEVREHDVVFNYLLKKGRVTTRNAIRLLEMIGYDKEIIQSAKEAVREFEAQGIWRKIEGREKLSGK</sequence>
<dbReference type="Proteomes" id="UP000823886">
    <property type="component" value="Unassembled WGS sequence"/>
</dbReference>
<protein>
    <submittedName>
        <fullName evidence="6">DNA mismatch repair protein MutS</fullName>
    </submittedName>
</protein>
<dbReference type="PANTHER" id="PTHR11361">
    <property type="entry name" value="DNA MISMATCH REPAIR PROTEIN MUTS FAMILY MEMBER"/>
    <property type="match status" value="1"/>
</dbReference>
<evidence type="ECO:0000259" key="5">
    <source>
        <dbReference type="SMART" id="SM00534"/>
    </source>
</evidence>
<organism evidence="6 7">
    <name type="scientific">Candidatus Blautia merdavium</name>
    <dbReference type="NCBI Taxonomy" id="2838494"/>
    <lineage>
        <taxon>Bacteria</taxon>
        <taxon>Bacillati</taxon>
        <taxon>Bacillota</taxon>
        <taxon>Clostridia</taxon>
        <taxon>Lachnospirales</taxon>
        <taxon>Lachnospiraceae</taxon>
        <taxon>Blautia</taxon>
    </lineage>
</organism>
<dbReference type="PANTHER" id="PTHR11361:SF152">
    <property type="entry name" value="DNA MISMATCH REPAIR PROTEIN"/>
    <property type="match status" value="1"/>
</dbReference>
<evidence type="ECO:0000313" key="6">
    <source>
        <dbReference type="EMBL" id="HJC62914.1"/>
    </source>
</evidence>
<dbReference type="GO" id="GO:0030983">
    <property type="term" value="F:mismatched DNA binding"/>
    <property type="evidence" value="ECO:0007669"/>
    <property type="project" value="InterPro"/>
</dbReference>
<keyword evidence="3" id="KW-0238">DNA-binding</keyword>